<dbReference type="EMBL" id="JSAN01000159">
    <property type="protein sequence ID" value="KIC70679.1"/>
    <property type="molecule type" value="Genomic_DNA"/>
</dbReference>
<dbReference type="AlphaFoldDB" id="A0A0C1GYM0"/>
<dbReference type="InterPro" id="IPR001646">
    <property type="entry name" value="5peptide_repeat"/>
</dbReference>
<dbReference type="InterPro" id="IPR051082">
    <property type="entry name" value="Pentapeptide-BTB/POZ_domain"/>
</dbReference>
<evidence type="ECO:0000313" key="1">
    <source>
        <dbReference type="EMBL" id="KIC70679.1"/>
    </source>
</evidence>
<gene>
    <name evidence="1" type="ORF">DB44_GQ00040</name>
</gene>
<evidence type="ECO:0000313" key="2">
    <source>
        <dbReference type="Proteomes" id="UP000031465"/>
    </source>
</evidence>
<dbReference type="Gene3D" id="2.160.20.80">
    <property type="entry name" value="E3 ubiquitin-protein ligase SopA"/>
    <property type="match status" value="1"/>
</dbReference>
<reference evidence="1 2" key="1">
    <citation type="journal article" date="2014" name="Mol. Biol. Evol.">
        <title>Massive expansion of Ubiquitination-related gene families within the Chlamydiae.</title>
        <authorList>
            <person name="Domman D."/>
            <person name="Collingro A."/>
            <person name="Lagkouvardos I."/>
            <person name="Gehre L."/>
            <person name="Weinmaier T."/>
            <person name="Rattei T."/>
            <person name="Subtil A."/>
            <person name="Horn M."/>
        </authorList>
    </citation>
    <scope>NUCLEOTIDE SEQUENCE [LARGE SCALE GENOMIC DNA]</scope>
    <source>
        <strain evidence="1 2">EI2</strain>
    </source>
</reference>
<sequence length="122" mass="13789">MFRMFNSQTARLLEINFFKCEKTFFSANFKNCLLQYCNFLDLNMKSSSFNGSKLKDSHFTNTTLKSADFSGVDLSGAIFHNCDLCNADFSVAPNVISIRGQIKSRKQNSLFQKLLGCSTLLI</sequence>
<dbReference type="PANTHER" id="PTHR14136:SF17">
    <property type="entry name" value="BTB_POZ DOMAIN-CONTAINING PROTEIN KCTD9"/>
    <property type="match status" value="1"/>
</dbReference>
<dbReference type="Proteomes" id="UP000031465">
    <property type="component" value="Unassembled WGS sequence"/>
</dbReference>
<proteinExistence type="predicted"/>
<dbReference type="Pfam" id="PF13599">
    <property type="entry name" value="Pentapeptide_4"/>
    <property type="match status" value="1"/>
</dbReference>
<dbReference type="PANTHER" id="PTHR14136">
    <property type="entry name" value="BTB_POZ DOMAIN-CONTAINING PROTEIN KCTD9"/>
    <property type="match status" value="1"/>
</dbReference>
<dbReference type="SUPFAM" id="SSF141571">
    <property type="entry name" value="Pentapeptide repeat-like"/>
    <property type="match status" value="1"/>
</dbReference>
<protein>
    <submittedName>
        <fullName evidence="1">Putative antibiotic resistance protein</fullName>
    </submittedName>
</protein>
<name>A0A0C1GYM0_9BACT</name>
<accession>A0A0C1GYM0</accession>
<organism evidence="1 2">
    <name type="scientific">Candidatus Protochlamydia amoebophila</name>
    <dbReference type="NCBI Taxonomy" id="362787"/>
    <lineage>
        <taxon>Bacteria</taxon>
        <taxon>Pseudomonadati</taxon>
        <taxon>Chlamydiota</taxon>
        <taxon>Chlamydiia</taxon>
        <taxon>Parachlamydiales</taxon>
        <taxon>Parachlamydiaceae</taxon>
        <taxon>Candidatus Protochlamydia</taxon>
    </lineage>
</organism>
<comment type="caution">
    <text evidence="1">The sequence shown here is derived from an EMBL/GenBank/DDBJ whole genome shotgun (WGS) entry which is preliminary data.</text>
</comment>